<evidence type="ECO:0008006" key="4">
    <source>
        <dbReference type="Google" id="ProtNLM"/>
    </source>
</evidence>
<organism evidence="2 3">
    <name type="scientific">Cryomyces antarcticus</name>
    <dbReference type="NCBI Taxonomy" id="329879"/>
    <lineage>
        <taxon>Eukaryota</taxon>
        <taxon>Fungi</taxon>
        <taxon>Dikarya</taxon>
        <taxon>Ascomycota</taxon>
        <taxon>Pezizomycotina</taxon>
        <taxon>Dothideomycetes</taxon>
        <taxon>Dothideomycetes incertae sedis</taxon>
        <taxon>Cryomyces</taxon>
    </lineage>
</organism>
<dbReference type="Proteomes" id="UP001357485">
    <property type="component" value="Unassembled WGS sequence"/>
</dbReference>
<comment type="caution">
    <text evidence="2">The sequence shown here is derived from an EMBL/GenBank/DDBJ whole genome shotgun (WGS) entry which is preliminary data.</text>
</comment>
<evidence type="ECO:0000313" key="3">
    <source>
        <dbReference type="Proteomes" id="UP001357485"/>
    </source>
</evidence>
<sequence>MGDVTPPPLQGPSAKEKKYDRQLRLWAASGQAALEDAHILLINSGPGVLAEHNYPTNTTECRRVQIEHASQVGIVRALIHVKDAKTTIFNLHAAGFSSPRA</sequence>
<dbReference type="InterPro" id="IPR042449">
    <property type="entry name" value="Ub-E1_IAD_1"/>
</dbReference>
<dbReference type="InterPro" id="IPR035985">
    <property type="entry name" value="Ubiquitin-activating_enz"/>
</dbReference>
<name>A0ABR0JY76_9PEZI</name>
<comment type="pathway">
    <text evidence="1">Protein modification.</text>
</comment>
<protein>
    <recommendedName>
        <fullName evidence="4">THIF-type NAD/FAD binding fold domain-containing protein</fullName>
    </recommendedName>
</protein>
<keyword evidence="3" id="KW-1185">Reference proteome</keyword>
<reference evidence="2 3" key="1">
    <citation type="submission" date="2023-08" db="EMBL/GenBank/DDBJ databases">
        <title>Black Yeasts Isolated from many extreme environments.</title>
        <authorList>
            <person name="Coleine C."/>
            <person name="Stajich J.E."/>
            <person name="Selbmann L."/>
        </authorList>
    </citation>
    <scope>NUCLEOTIDE SEQUENCE [LARGE SCALE GENOMIC DNA]</scope>
    <source>
        <strain evidence="2 3">CCFEE 536</strain>
    </source>
</reference>
<dbReference type="SUPFAM" id="SSF69572">
    <property type="entry name" value="Activating enzymes of the ubiquitin-like proteins"/>
    <property type="match status" value="1"/>
</dbReference>
<evidence type="ECO:0000313" key="2">
    <source>
        <dbReference type="EMBL" id="KAK5079434.1"/>
    </source>
</evidence>
<gene>
    <name evidence="2" type="ORF">LTR16_008667</name>
</gene>
<accession>A0ABR0JY76</accession>
<evidence type="ECO:0000256" key="1">
    <source>
        <dbReference type="ARBA" id="ARBA00043952"/>
    </source>
</evidence>
<dbReference type="EMBL" id="JAVRRA010026726">
    <property type="protein sequence ID" value="KAK5079434.1"/>
    <property type="molecule type" value="Genomic_DNA"/>
</dbReference>
<dbReference type="Gene3D" id="3.50.50.80">
    <property type="entry name" value="Ubiquitin-activating enzyme E1, inactive adenylation domain, subdomain 1"/>
    <property type="match status" value="1"/>
</dbReference>
<proteinExistence type="predicted"/>